<dbReference type="Gene3D" id="2.180.10.10">
    <property type="entry name" value="RHS repeat-associated core"/>
    <property type="match status" value="3"/>
</dbReference>
<evidence type="ECO:0000313" key="4">
    <source>
        <dbReference type="EMBL" id="MBB4951926.1"/>
    </source>
</evidence>
<proteinExistence type="predicted"/>
<sequence>MAGVVTSLLAPVSVAAAAGPDYSRKWSPSNTALPKTASVAGKSIGSIPVTVPSHPVPPTWQPPKSARLAPKGHAEVRIGTVPAAAQARSTEQSAQAGPEASAAGLPLSLAPLAGSPVTDQVVQVDVVDPKAATAAGIPGPVLKLSRDGAKAAGQIRLTLDTSTLAESYGANWAARAHLVSLPACSLTTPEVAGCLQQSPVPSHYDAAAKKLVADVTLPGDDGTAQTRIQSLSAVAPAAPVSQQGTVLAAVPGSSSGAGTYSATPLNISQAWSAGSSSGAFTYSSPIQVPPSLGSQAPAVALSYDSSSVDGKTSATNAQASWIGDGWDYTTGFVERSYRPCSKAGITGSGDQCWAGANLTLSLAGHSGELVPDDASCQAGAPAAMEQSNCTWRLKGDDGSKVQFLTGATNGTWNGSYIKVTDTVGTVYYFGLAHLPDASGNPSAKGPDSGSAWTVPVYSPNSGDPCYDAAKGNASWCQTAWRWNLDYVLDPHGNLTTYTYNPEANFYARGGGQNSGTGVNSSYTRGGVLASIGYGQLLSDQIAANGTYSPAAKIEFASEERCVTSTTACNPANRTPANAANWPDVPIDQQCDQSGTCTKSGPTYWTSKWLANITTKVRYNGAYQDVDAYALTHRFVNVVNTTESTQVPWLASIQRTGKDTQASATQVTLPPVTFTEMLLRNRVDGTNLVPSRPDYNRPRIQLITTETGSTIGVDYNPADCSRVNNIMPTSADSNTRSCYNVKWHVPNEQPNADPVDDWFLRYSVNTVTVNPNTPGATAMTTAYSYGNAAWHRNDSPFTDAKDRTWDDFRGYASVTTTAGSGSDGPKSQKSVTYYQGMDGDILADGTTRSAKVAGPMSGQVTDSSWLSGGVLEDDTYDQAGGTIIASRVGTTSGPVKQTATHDRTGLPALIARYGATTSVSTVKSLTADKSWRTSTTTTTSDPAQNNRTLTSLSTADATPDICHRTTYAVGPDPQITALISQQTTVSGTNACTAAATEQNTLSWTRVYYDGKALDQAGAKAEPTSSESVEGFNGTSSNFTVNSTFTYDKYGQVLTVTDPKVTDNAHTGGAVVATSYSAPQAGELPTSLTVTRPAPAGASDQATGRSTVTTLDSARALPKTETDPNNRATNVSYDALGRTTGVWLAGRATGLSPNTAYAYAIPGVVGGKVVPPSTTTTALVGVGTGDTYSSVSSTQIMDGLGRVIQTQSTPAVWAYNTGRILTDTAYDSLGRVIRSNGSWYNNTSAPNTTLYQTTTAQAPNQTHTAYDGLGRPTTTEFVAFGVVQGKTTTAYPGSDRTDVSPPSGSTPISTVTDARGRTAQMWQYKTPTATGNATDADVTTLTYTPAGQPATRKDAAGNTWSYSYDVRGRKVSATDPDTGTTTTRYDSSGRVGSVTDSRSKSTTFAYDLLGRTTATYDGMAADSAKQLTARTYDTVLKGQPSSSTRYVGGATGKAYTKAVLTYDTAYHPTKTTQTIPGSEIGSATPFTYTYQAAYDPVTGLLKADNRSAVGNIASETVNYSYETWGTLQSFGTSGTSYDLSNDYDAYGRSIRTTVNPWGTQIVVTNTYDESTGRPLSQFVDKQTAATGAVQQMTYAYDASGRITALRNIPDNDPAKTDLQCFSYDYLSRLTTAWSDTGQLAMAPQPAVGGKGACANTTPTSGAVAPATNTVGGGTPYWQDYTYDLTGNRRTFTQHSPASGSTQDAVTTQTFTAPGTGNTGNGNGGPHALTSLETTVNGSTTAYATNSYDQAGNTTAQYTYAAGTTDLTWSTEGKLDTYRPTVQIQGIAGKCLAMQGGSSANSTPAEIANCDATSGQKFATGGNKLKVFGACLTAMGTAAGSAIQLQPCTGATSQTWTTRDDGTIANAAANLCLAVPGDVTTNGTDVLLAACGTTVPAGQKWTVPDQSTTYVYDADGNQLIRHNPGKTTITLGNDELTYTTTTPTSTTGTRYYQMPGGLTLIRQGTTSTWQINDHHGTGNLALDATTLTETRRPTDPFGNPRGTQPTGWAGTHGYVGGTKDDTTGLTNLGARQYQPTTGRFINPDPILDPADPQQWNGYAYSNNNPVNLSDPSGLRPDGTCGGTGQCQTPEGQIVKETWSLGDGGAWDVEIKKTEKAVLPGGIQISTTPNFGKLREKTNKNLKLLQKNNHRFGEDAVDDHHQYVAAALNACFAIKECKDSSTYNDLYGKLLDWQLENIPLLGTGDVSFGASAVGKGLASKAASKLASKGSNPASGAAPEPAPANGLALPSKLPAGVGSDWTKTPTRNNDGWIWTAPSYWKGRVTEVRIMDPGADPRYPNGYVRFRDAKNDHYLDLDGKPGGNSTTHFAIDESGYYSLPMGSLP</sequence>
<dbReference type="NCBIfam" id="TIGR03696">
    <property type="entry name" value="Rhs_assc_core"/>
    <property type="match status" value="1"/>
</dbReference>
<feature type="signal peptide" evidence="2">
    <location>
        <begin position="1"/>
        <end position="17"/>
    </location>
</feature>
<feature type="region of interest" description="Disordered" evidence="1">
    <location>
        <begin position="1287"/>
        <end position="1309"/>
    </location>
</feature>
<dbReference type="SMART" id="SM00458">
    <property type="entry name" value="RICIN"/>
    <property type="match status" value="1"/>
</dbReference>
<dbReference type="InterPro" id="IPR031325">
    <property type="entry name" value="RHS_repeat"/>
</dbReference>
<dbReference type="Pfam" id="PF05593">
    <property type="entry name" value="RHS_repeat"/>
    <property type="match status" value="1"/>
</dbReference>
<comment type="caution">
    <text evidence="4">The sequence shown here is derived from an EMBL/GenBank/DDBJ whole genome shotgun (WGS) entry which is preliminary data.</text>
</comment>
<dbReference type="InterPro" id="IPR022385">
    <property type="entry name" value="Rhs_assc_core"/>
</dbReference>
<feature type="region of interest" description="Disordered" evidence="1">
    <location>
        <begin position="49"/>
        <end position="71"/>
    </location>
</feature>
<dbReference type="InterPro" id="IPR050708">
    <property type="entry name" value="T6SS_VgrG/RHS"/>
</dbReference>
<dbReference type="Proteomes" id="UP000573327">
    <property type="component" value="Unassembled WGS sequence"/>
</dbReference>
<dbReference type="InterPro" id="IPR035992">
    <property type="entry name" value="Ricin_B-like_lectins"/>
</dbReference>
<gene>
    <name evidence="4" type="ORF">F4556_007580</name>
</gene>
<dbReference type="InterPro" id="IPR000772">
    <property type="entry name" value="Ricin_B_lectin"/>
</dbReference>
<feature type="chain" id="PRO_5030508503" evidence="2">
    <location>
        <begin position="18"/>
        <end position="2339"/>
    </location>
</feature>
<feature type="domain" description="Ricin B lectin" evidence="3">
    <location>
        <begin position="1776"/>
        <end position="1901"/>
    </location>
</feature>
<dbReference type="Pfam" id="PF00652">
    <property type="entry name" value="Ricin_B_lectin"/>
    <property type="match status" value="1"/>
</dbReference>
<feature type="compositionally biased region" description="Polar residues" evidence="1">
    <location>
        <begin position="1298"/>
        <end position="1309"/>
    </location>
</feature>
<dbReference type="PANTHER" id="PTHR32305:SF17">
    <property type="entry name" value="TRNA NUCLEASE WAPA"/>
    <property type="match status" value="1"/>
</dbReference>
<feature type="region of interest" description="Disordered" evidence="1">
    <location>
        <begin position="1371"/>
        <end position="1395"/>
    </location>
</feature>
<dbReference type="SUPFAM" id="SSF50370">
    <property type="entry name" value="Ricin B-like lectins"/>
    <property type="match status" value="1"/>
</dbReference>
<evidence type="ECO:0000313" key="5">
    <source>
        <dbReference type="Proteomes" id="UP000573327"/>
    </source>
</evidence>
<dbReference type="PROSITE" id="PS50231">
    <property type="entry name" value="RICIN_B_LECTIN"/>
    <property type="match status" value="1"/>
</dbReference>
<dbReference type="EMBL" id="JACHJR010000002">
    <property type="protein sequence ID" value="MBB4951926.1"/>
    <property type="molecule type" value="Genomic_DNA"/>
</dbReference>
<dbReference type="RefSeq" id="WP_184925958.1">
    <property type="nucleotide sequence ID" value="NZ_JACHJR010000002.1"/>
</dbReference>
<reference evidence="4 5" key="1">
    <citation type="submission" date="2020-08" db="EMBL/GenBank/DDBJ databases">
        <title>Sequencing the genomes of 1000 actinobacteria strains.</title>
        <authorList>
            <person name="Klenk H.-P."/>
        </authorList>
    </citation>
    <scope>NUCLEOTIDE SEQUENCE [LARGE SCALE GENOMIC DNA]</scope>
    <source>
        <strain evidence="4 5">DSM 44786</strain>
    </source>
</reference>
<organism evidence="4 5">
    <name type="scientific">Kitasatospora gansuensis</name>
    <dbReference type="NCBI Taxonomy" id="258050"/>
    <lineage>
        <taxon>Bacteria</taxon>
        <taxon>Bacillati</taxon>
        <taxon>Actinomycetota</taxon>
        <taxon>Actinomycetes</taxon>
        <taxon>Kitasatosporales</taxon>
        <taxon>Streptomycetaceae</taxon>
        <taxon>Kitasatospora</taxon>
    </lineage>
</organism>
<feature type="region of interest" description="Disordered" evidence="1">
    <location>
        <begin position="928"/>
        <end position="947"/>
    </location>
</feature>
<dbReference type="NCBIfam" id="TIGR01643">
    <property type="entry name" value="YD_repeat_2x"/>
    <property type="match status" value="2"/>
</dbReference>
<keyword evidence="5" id="KW-1185">Reference proteome</keyword>
<feature type="region of interest" description="Disordered" evidence="1">
    <location>
        <begin position="1090"/>
        <end position="1129"/>
    </location>
</feature>
<feature type="compositionally biased region" description="Low complexity" evidence="1">
    <location>
        <begin position="1372"/>
        <end position="1381"/>
    </location>
</feature>
<name>A0A7W7SMB9_9ACTN</name>
<feature type="compositionally biased region" description="Polar residues" evidence="1">
    <location>
        <begin position="1098"/>
        <end position="1110"/>
    </location>
</feature>
<accession>A0A7W7SMB9</accession>
<feature type="region of interest" description="Disordered" evidence="1">
    <location>
        <begin position="2222"/>
        <end position="2244"/>
    </location>
</feature>
<feature type="region of interest" description="Disordered" evidence="1">
    <location>
        <begin position="1706"/>
        <end position="1726"/>
    </location>
</feature>
<evidence type="ECO:0000259" key="3">
    <source>
        <dbReference type="SMART" id="SM00458"/>
    </source>
</evidence>
<keyword evidence="2" id="KW-0732">Signal</keyword>
<protein>
    <submittedName>
        <fullName evidence="4">RHS repeat-associated protein</fullName>
    </submittedName>
</protein>
<feature type="region of interest" description="Disordered" evidence="1">
    <location>
        <begin position="1987"/>
        <end position="2008"/>
    </location>
</feature>
<evidence type="ECO:0000256" key="1">
    <source>
        <dbReference type="SAM" id="MobiDB-lite"/>
    </source>
</evidence>
<dbReference type="InterPro" id="IPR006530">
    <property type="entry name" value="YD"/>
</dbReference>
<dbReference type="PANTHER" id="PTHR32305">
    <property type="match status" value="1"/>
</dbReference>
<evidence type="ECO:0000256" key="2">
    <source>
        <dbReference type="SAM" id="SignalP"/>
    </source>
</evidence>